<dbReference type="PANTHER" id="PTHR45527:SF1">
    <property type="entry name" value="FATTY ACID SYNTHASE"/>
    <property type="match status" value="1"/>
</dbReference>
<keyword evidence="3" id="KW-0472">Membrane</keyword>
<dbReference type="GO" id="GO:0043041">
    <property type="term" value="P:amino acid activation for nonribosomal peptide biosynthetic process"/>
    <property type="evidence" value="ECO:0007669"/>
    <property type="project" value="TreeGrafter"/>
</dbReference>
<evidence type="ECO:0000313" key="5">
    <source>
        <dbReference type="EMBL" id="ORX37297.1"/>
    </source>
</evidence>
<dbReference type="RefSeq" id="XP_021871335.1">
    <property type="nucleotide sequence ID" value="XM_022012789.1"/>
</dbReference>
<dbReference type="OrthoDB" id="416786at2759"/>
<dbReference type="NCBIfam" id="TIGR02353">
    <property type="entry name" value="NRPS_term_dom"/>
    <property type="match status" value="1"/>
</dbReference>
<dbReference type="GO" id="GO:0031177">
    <property type="term" value="F:phosphopantetheine binding"/>
    <property type="evidence" value="ECO:0007669"/>
    <property type="project" value="TreeGrafter"/>
</dbReference>
<dbReference type="InterPro" id="IPR010071">
    <property type="entry name" value="AA_adenyl_dom"/>
</dbReference>
<dbReference type="GO" id="GO:0005737">
    <property type="term" value="C:cytoplasm"/>
    <property type="evidence" value="ECO:0007669"/>
    <property type="project" value="TreeGrafter"/>
</dbReference>
<dbReference type="STRING" id="4999.A0A1Y1UID0"/>
<feature type="transmembrane region" description="Helical" evidence="3">
    <location>
        <begin position="940"/>
        <end position="960"/>
    </location>
</feature>
<keyword evidence="2" id="KW-0511">Multifunctional enzyme</keyword>
<keyword evidence="1" id="KW-0436">Ligase</keyword>
<dbReference type="Pfam" id="PF00501">
    <property type="entry name" value="AMP-binding"/>
    <property type="match status" value="1"/>
</dbReference>
<reference evidence="5 6" key="1">
    <citation type="submission" date="2017-03" db="EMBL/GenBank/DDBJ databases">
        <title>Widespread Adenine N6-methylation of Active Genes in Fungi.</title>
        <authorList>
            <consortium name="DOE Joint Genome Institute"/>
            <person name="Mondo S.J."/>
            <person name="Dannebaum R.O."/>
            <person name="Kuo R.C."/>
            <person name="Louie K.B."/>
            <person name="Bewick A.J."/>
            <person name="Labutti K."/>
            <person name="Haridas S."/>
            <person name="Kuo A."/>
            <person name="Salamov A."/>
            <person name="Ahrendt S.R."/>
            <person name="Lau R."/>
            <person name="Bowen B.P."/>
            <person name="Lipzen A."/>
            <person name="Sullivan W."/>
            <person name="Andreopoulos W.B."/>
            <person name="Clum A."/>
            <person name="Lindquist E."/>
            <person name="Daum C."/>
            <person name="Northen T.R."/>
            <person name="Ramamoorthy G."/>
            <person name="Schmitz R.J."/>
            <person name="Gryganskyi A."/>
            <person name="Culley D."/>
            <person name="Magnuson J."/>
            <person name="James T.Y."/>
            <person name="O'Malley M.A."/>
            <person name="Stajich J.E."/>
            <person name="Spatafora J.W."/>
            <person name="Visel A."/>
            <person name="Grigoriev I.V."/>
        </authorList>
    </citation>
    <scope>NUCLEOTIDE SEQUENCE [LARGE SCALE GENOMIC DNA]</scope>
    <source>
        <strain evidence="5 6">NRRL Y-17943</strain>
    </source>
</reference>
<dbReference type="EMBL" id="NBSH01000006">
    <property type="protein sequence ID" value="ORX37297.1"/>
    <property type="molecule type" value="Genomic_DNA"/>
</dbReference>
<dbReference type="SUPFAM" id="SSF51161">
    <property type="entry name" value="Trimeric LpxA-like enzymes"/>
    <property type="match status" value="3"/>
</dbReference>
<feature type="transmembrane region" description="Helical" evidence="3">
    <location>
        <begin position="743"/>
        <end position="771"/>
    </location>
</feature>
<evidence type="ECO:0000256" key="1">
    <source>
        <dbReference type="ARBA" id="ARBA00022598"/>
    </source>
</evidence>
<dbReference type="InParanoid" id="A0A1Y1UID0"/>
<feature type="transmembrane region" description="Helical" evidence="3">
    <location>
        <begin position="1202"/>
        <end position="1219"/>
    </location>
</feature>
<comment type="caution">
    <text evidence="5">The sequence shown here is derived from an EMBL/GenBank/DDBJ whole genome shotgun (WGS) entry which is preliminary data.</text>
</comment>
<dbReference type="InterPro" id="IPR020845">
    <property type="entry name" value="AMP-binding_CS"/>
</dbReference>
<dbReference type="PROSITE" id="PS00455">
    <property type="entry name" value="AMP_BINDING"/>
    <property type="match status" value="1"/>
</dbReference>
<keyword evidence="6" id="KW-1185">Reference proteome</keyword>
<dbReference type="Proteomes" id="UP000193218">
    <property type="component" value="Unassembled WGS sequence"/>
</dbReference>
<dbReference type="NCBIfam" id="TIGR01733">
    <property type="entry name" value="AA-adenyl-dom"/>
    <property type="match status" value="1"/>
</dbReference>
<keyword evidence="3" id="KW-1133">Transmembrane helix</keyword>
<feature type="transmembrane region" description="Helical" evidence="3">
    <location>
        <begin position="1239"/>
        <end position="1260"/>
    </location>
</feature>
<dbReference type="InterPro" id="IPR045851">
    <property type="entry name" value="AMP-bd_C_sf"/>
</dbReference>
<accession>A0A1Y1UID0</accession>
<keyword evidence="3" id="KW-0812">Transmembrane</keyword>
<evidence type="ECO:0000256" key="3">
    <source>
        <dbReference type="SAM" id="Phobius"/>
    </source>
</evidence>
<dbReference type="CDD" id="cd05930">
    <property type="entry name" value="A_NRPS"/>
    <property type="match status" value="1"/>
</dbReference>
<feature type="domain" description="Carrier" evidence="4">
    <location>
        <begin position="586"/>
        <end position="670"/>
    </location>
</feature>
<dbReference type="GO" id="GO:0044550">
    <property type="term" value="P:secondary metabolite biosynthetic process"/>
    <property type="evidence" value="ECO:0007669"/>
    <property type="project" value="TreeGrafter"/>
</dbReference>
<evidence type="ECO:0000259" key="4">
    <source>
        <dbReference type="PROSITE" id="PS50075"/>
    </source>
</evidence>
<dbReference type="InterPro" id="IPR036736">
    <property type="entry name" value="ACP-like_sf"/>
</dbReference>
<dbReference type="GO" id="GO:0016874">
    <property type="term" value="F:ligase activity"/>
    <property type="evidence" value="ECO:0007669"/>
    <property type="project" value="UniProtKB-KW"/>
</dbReference>
<dbReference type="InterPro" id="IPR009081">
    <property type="entry name" value="PP-bd_ACP"/>
</dbReference>
<dbReference type="PANTHER" id="PTHR45527">
    <property type="entry name" value="NONRIBOSOMAL PEPTIDE SYNTHETASE"/>
    <property type="match status" value="1"/>
</dbReference>
<feature type="transmembrane region" description="Helical" evidence="3">
    <location>
        <begin position="1039"/>
        <end position="1057"/>
    </location>
</feature>
<dbReference type="SUPFAM" id="SSF56801">
    <property type="entry name" value="Acetyl-CoA synthetase-like"/>
    <property type="match status" value="1"/>
</dbReference>
<gene>
    <name evidence="5" type="ORF">BD324DRAFT_439618</name>
</gene>
<dbReference type="InterPro" id="IPR000873">
    <property type="entry name" value="AMP-dep_synth/lig_dom"/>
</dbReference>
<feature type="transmembrane region" description="Helical" evidence="3">
    <location>
        <begin position="711"/>
        <end position="731"/>
    </location>
</feature>
<name>A0A1Y1UID0_9TREE</name>
<dbReference type="InterPro" id="IPR042099">
    <property type="entry name" value="ANL_N_sf"/>
</dbReference>
<sequence>MSSASAAAKMLCCDPRLEDSVIWPQGVRTLADLFQYQVNTRPDSTLLSFQTPGKPLQTFTYGQARDTGRRAALALNQTIISTATSSTAVRQAPVCGLWFEKSLELHLAMFAVVQSGCTWLGFDPNAPTSRVSVCLEDSQASVIICDQEHHARALEAARGAKGVQVIVKTWSELVDQRVDSEDTLPTVQPGDAAYLIYTSGSTGTPKGISISHSAAVTFALSERTILGTSPSDTVWQGFSPAFDMFIEEVWVSIAGGAQLAVGTRAECQNVPGLGGKDGVWSRRGVTLVNAVPTLISIMTALDSDDMVIPEAVRLVNLGGEACPPALVQRLWRPSLTIVNTYGPSETTVTATYAILKPDEPITIGRPLPFYHAVLLPISEDDEPLGAKPIPMGISTGTEGELCIGGSCLGNGYVNRDELTSQKFIAHPLIPGEKLYRTGDRVRIGPQGDIQFLGRIDAQIKHRGFRIELGEIENVLTSSDIVKTAAVICTEPGTEDAKLEAFVVCTMPRDELDAGKTISSLRETLGGLPSYMQPEIFTLLDADEMPRLPSGKINAKALHQLARNRVELEAPSETTVCDGNDSMTDVEDKGEVLQIMMKELAGMFPQQSKQGRLLPSSDFFLDLGGHSLTAAILVSKLRNSGKGTGLEGIGLQQIYELRTPAAICRYIDEEASEPGTPRFSMTESDVVDDDYRELDESLIPTWKYVTCAICQIPALAILFLIQGLSFMAPYMVFDKVHKISNVGWALACAYGVFVVVPWVITCMGIIGVRALLPVVKPGRYPLYGQFYFRWWFAKKFLGFIDQSTVGETGLYPALLRALGAKVGHFCHIAPLATGPAMSLLSIGNDVVIGKDVMFAFETVGQGYLQLDRIVVEDEVLIESRTVVEGGVVLEAGSELGPMSMVPQGTRIARTTRWTGSPVRFEGMAAEPFQGKPTRPSMFRYMACNVTYLFLSTFILPLLYYIPQVPSILLFEVLSLRHEGINPWKRTAIVSFPASLAYIIAVIAEVIILRWLVLGRVKAGTYKVASFYMIRIWIVDRLMDMSLAILHPIFASLYVVPFLRALGTKIGRRAEVSTAQGMNFDLVDIGDEAFVADTVLLGESNIFKNELTLEMTRLDSRAFAGNGSLIPQGTVLESNTLVGVMSIPPQTDKCGVYHLPAGQSCFGSPPVVMPNRQAPTTCHADNFLFNPKPSQIAMRAFIEFIRLWLPRLIIILGIGFTLKFWEEANRHHHIGVARGIFLFPVFYLFLFCMPALIFTLLLKWCFVGEYYTVEWPLWSLQVWLSEAVTSIYESLLTPLFMDLFLGTPYCAMVLRLFGTRIGKKVTLLSLDITEFDMVSLGDESVLNAQSGPQTHLFEDRIMKVGHVHLEAHSVLKTASTCLPGSTIGAGSTVGSLSLVMKGEVVPPNQVWEGAPIRRRTGRAGPSKK</sequence>
<organism evidence="5 6">
    <name type="scientific">Kockovaella imperatae</name>
    <dbReference type="NCBI Taxonomy" id="4999"/>
    <lineage>
        <taxon>Eukaryota</taxon>
        <taxon>Fungi</taxon>
        <taxon>Dikarya</taxon>
        <taxon>Basidiomycota</taxon>
        <taxon>Agaricomycotina</taxon>
        <taxon>Tremellomycetes</taxon>
        <taxon>Tremellales</taxon>
        <taxon>Cuniculitremaceae</taxon>
        <taxon>Kockovaella</taxon>
    </lineage>
</organism>
<dbReference type="GeneID" id="33554597"/>
<dbReference type="PROSITE" id="PS50075">
    <property type="entry name" value="CARRIER"/>
    <property type="match status" value="1"/>
</dbReference>
<evidence type="ECO:0000313" key="6">
    <source>
        <dbReference type="Proteomes" id="UP000193218"/>
    </source>
</evidence>
<dbReference type="Gene3D" id="3.30.300.30">
    <property type="match status" value="1"/>
</dbReference>
<dbReference type="InterPro" id="IPR011004">
    <property type="entry name" value="Trimer_LpxA-like_sf"/>
</dbReference>
<dbReference type="InterPro" id="IPR012728">
    <property type="entry name" value="Pls/PosA_C"/>
</dbReference>
<evidence type="ECO:0000256" key="2">
    <source>
        <dbReference type="ARBA" id="ARBA00023268"/>
    </source>
</evidence>
<dbReference type="SUPFAM" id="SSF47336">
    <property type="entry name" value="ACP-like"/>
    <property type="match status" value="1"/>
</dbReference>
<protein>
    <recommendedName>
        <fullName evidence="4">Carrier domain-containing protein</fullName>
    </recommendedName>
</protein>
<dbReference type="Gene3D" id="1.10.1200.10">
    <property type="entry name" value="ACP-like"/>
    <property type="match status" value="1"/>
</dbReference>
<proteinExistence type="predicted"/>
<dbReference type="Gene3D" id="3.40.50.12780">
    <property type="entry name" value="N-terminal domain of ligase-like"/>
    <property type="match status" value="1"/>
</dbReference>
<dbReference type="Gene3D" id="2.160.10.10">
    <property type="entry name" value="Hexapeptide repeat proteins"/>
    <property type="match status" value="2"/>
</dbReference>
<feature type="transmembrane region" description="Helical" evidence="3">
    <location>
        <begin position="990"/>
        <end position="1011"/>
    </location>
</feature>